<name>A0A9K3PZL5_9STRA</name>
<reference evidence="3" key="2">
    <citation type="submission" date="2021-04" db="EMBL/GenBank/DDBJ databases">
        <authorList>
            <person name="Podell S."/>
        </authorList>
    </citation>
    <scope>NUCLEOTIDE SEQUENCE</scope>
    <source>
        <strain evidence="3">Hildebrandi</strain>
    </source>
</reference>
<keyword evidence="2" id="KW-1133">Transmembrane helix</keyword>
<organism evidence="3 4">
    <name type="scientific">Nitzschia inconspicua</name>
    <dbReference type="NCBI Taxonomy" id="303405"/>
    <lineage>
        <taxon>Eukaryota</taxon>
        <taxon>Sar</taxon>
        <taxon>Stramenopiles</taxon>
        <taxon>Ochrophyta</taxon>
        <taxon>Bacillariophyta</taxon>
        <taxon>Bacillariophyceae</taxon>
        <taxon>Bacillariophycidae</taxon>
        <taxon>Bacillariales</taxon>
        <taxon>Bacillariaceae</taxon>
        <taxon>Nitzschia</taxon>
    </lineage>
</organism>
<feature type="transmembrane region" description="Helical" evidence="2">
    <location>
        <begin position="367"/>
        <end position="387"/>
    </location>
</feature>
<reference evidence="3" key="1">
    <citation type="journal article" date="2021" name="Sci. Rep.">
        <title>Diploid genomic architecture of Nitzschia inconspicua, an elite biomass production diatom.</title>
        <authorList>
            <person name="Oliver A."/>
            <person name="Podell S."/>
            <person name="Pinowska A."/>
            <person name="Traller J.C."/>
            <person name="Smith S.R."/>
            <person name="McClure R."/>
            <person name="Beliaev A."/>
            <person name="Bohutskyi P."/>
            <person name="Hill E.A."/>
            <person name="Rabines A."/>
            <person name="Zheng H."/>
            <person name="Allen L.Z."/>
            <person name="Kuo A."/>
            <person name="Grigoriev I.V."/>
            <person name="Allen A.E."/>
            <person name="Hazlebeck D."/>
            <person name="Allen E.E."/>
        </authorList>
    </citation>
    <scope>NUCLEOTIDE SEQUENCE</scope>
    <source>
        <strain evidence="3">Hildebrandi</strain>
    </source>
</reference>
<protein>
    <submittedName>
        <fullName evidence="3">Uncharacterized protein</fullName>
    </submittedName>
</protein>
<feature type="compositionally biased region" description="Basic and acidic residues" evidence="1">
    <location>
        <begin position="227"/>
        <end position="237"/>
    </location>
</feature>
<feature type="transmembrane region" description="Helical" evidence="2">
    <location>
        <begin position="450"/>
        <end position="473"/>
    </location>
</feature>
<feature type="compositionally biased region" description="Basic and acidic residues" evidence="1">
    <location>
        <begin position="7"/>
        <end position="20"/>
    </location>
</feature>
<dbReference type="OrthoDB" id="44401at2759"/>
<dbReference type="EMBL" id="JAGRRH010000009">
    <property type="protein sequence ID" value="KAG7365396.1"/>
    <property type="molecule type" value="Genomic_DNA"/>
</dbReference>
<feature type="region of interest" description="Disordered" evidence="1">
    <location>
        <begin position="1"/>
        <end position="48"/>
    </location>
</feature>
<dbReference type="Proteomes" id="UP000693970">
    <property type="component" value="Unassembled WGS sequence"/>
</dbReference>
<accession>A0A9K3PZL5</accession>
<proteinExistence type="predicted"/>
<dbReference type="AlphaFoldDB" id="A0A9K3PZL5"/>
<evidence type="ECO:0000256" key="2">
    <source>
        <dbReference type="SAM" id="Phobius"/>
    </source>
</evidence>
<feature type="transmembrane region" description="Helical" evidence="2">
    <location>
        <begin position="76"/>
        <end position="96"/>
    </location>
</feature>
<keyword evidence="2" id="KW-0812">Transmembrane</keyword>
<feature type="transmembrane region" description="Helical" evidence="2">
    <location>
        <begin position="537"/>
        <end position="557"/>
    </location>
</feature>
<feature type="transmembrane region" description="Helical" evidence="2">
    <location>
        <begin position="116"/>
        <end position="137"/>
    </location>
</feature>
<keyword evidence="4" id="KW-1185">Reference proteome</keyword>
<evidence type="ECO:0000313" key="4">
    <source>
        <dbReference type="Proteomes" id="UP000693970"/>
    </source>
</evidence>
<evidence type="ECO:0000256" key="1">
    <source>
        <dbReference type="SAM" id="MobiDB-lite"/>
    </source>
</evidence>
<sequence length="560" mass="63805">MSATIVNEDHHHGEGQHQSEHGNNVSFLNDTARMGGPEAEETASTTTTTVDPTTITFVDYRRPPSALVRPPSKYKLWLVVLVLVYLAVWAAEGANLSQALRLRGWLSPDGAEFLELAITVFVLVFGALDVAMVMGTIHYKGKEYGLGPWMKCGQRIQWVHQTRYSDSFLMECLKGTIYILEEGFSMFNAPAAVAPRPPGLVAVNKGHNHEADHLRNPQGSRAGTHRTTFDQDEKDQADGNDSYHSNDGQYNDEALYSCTSDDCKTLVKIEHRINPEKMGEYRQWEKRIQRAAESAPGLISIKRMDIVEEEIMEGTEKDGAAAEQFVAEKQDVELGFEESSDTKETPFRAIRVLSTMKKRPTFRHSTTTGYSTTANLHVIFMTFQNIYSLNDWMMSPRRKALMRQLEPLLALPDQELIQAERAATARDAFTNLTIQQGQYSPTLPPKKWKVWWLTTVALVISIRWSSSFLAYYLEFWGLDRAHPRLKMLVNIFIVTFLNSYITTPFLLFLFQPWLIRWPNEMDERFIWKTLDDGIESMWLKSLLTFAFYGGCVIAGIVQKY</sequence>
<feature type="region of interest" description="Disordered" evidence="1">
    <location>
        <begin position="210"/>
        <end position="248"/>
    </location>
</feature>
<comment type="caution">
    <text evidence="3">The sequence shown here is derived from an EMBL/GenBank/DDBJ whole genome shotgun (WGS) entry which is preliminary data.</text>
</comment>
<gene>
    <name evidence="3" type="ORF">IV203_038600</name>
</gene>
<feature type="transmembrane region" description="Helical" evidence="2">
    <location>
        <begin position="485"/>
        <end position="510"/>
    </location>
</feature>
<evidence type="ECO:0000313" key="3">
    <source>
        <dbReference type="EMBL" id="KAG7365396.1"/>
    </source>
</evidence>
<keyword evidence="2" id="KW-0472">Membrane</keyword>